<accession>B6IWT2</accession>
<dbReference type="InterPro" id="IPR021679">
    <property type="entry name" value="Toxin_endonuclease_YhaV"/>
</dbReference>
<dbReference type="EMBL" id="CP000613">
    <property type="protein sequence ID" value="ACJ00756.1"/>
    <property type="molecule type" value="Genomic_DNA"/>
</dbReference>
<dbReference type="GO" id="GO:0110001">
    <property type="term" value="C:toxin-antitoxin complex"/>
    <property type="evidence" value="ECO:0007669"/>
    <property type="project" value="InterPro"/>
</dbReference>
<sequence length="162" mass="18153">MPLTAGGWTLLFHGMMIGQIRSLSEACARARASDPDGYRANANVRVLAAVARLVLEIIPADPGKPDYRIGNTMGEAYRHWSRAKFGQRFRLFFRYDSRARIIVFAWVNDENTLRARGSRTDPYAVFRAMLGRGTPPDDWPHLLKAAEELPDDLLGALRDPGP</sequence>
<dbReference type="GO" id="GO:0004540">
    <property type="term" value="F:RNA nuclease activity"/>
    <property type="evidence" value="ECO:0007669"/>
    <property type="project" value="InterPro"/>
</dbReference>
<dbReference type="eggNOG" id="ENOG502ZB6Z">
    <property type="taxonomic scope" value="Bacteria"/>
</dbReference>
<keyword evidence="2" id="KW-1185">Reference proteome</keyword>
<evidence type="ECO:0000313" key="1">
    <source>
        <dbReference type="EMBL" id="ACJ00756.1"/>
    </source>
</evidence>
<reference evidence="1 2" key="1">
    <citation type="journal article" date="2010" name="BMC Genomics">
        <title>Metabolic flexibility revealed in the genome of the cyst-forming alpha-1 proteobacterium Rhodospirillum centenum.</title>
        <authorList>
            <person name="Lu Y.K."/>
            <person name="Marden J."/>
            <person name="Han M."/>
            <person name="Swingley W.D."/>
            <person name="Mastrian S.D."/>
            <person name="Chowdhury S.R."/>
            <person name="Hao J."/>
            <person name="Helmy T."/>
            <person name="Kim S."/>
            <person name="Kurdoglu A.A."/>
            <person name="Matthies H.J."/>
            <person name="Rollo D."/>
            <person name="Stothard P."/>
            <person name="Blankenship R.E."/>
            <person name="Bauer C.E."/>
            <person name="Touchman J.W."/>
        </authorList>
    </citation>
    <scope>NUCLEOTIDE SEQUENCE [LARGE SCALE GENOMIC DNA]</scope>
    <source>
        <strain evidence="2">ATCC 51521 / SW</strain>
    </source>
</reference>
<dbReference type="KEGG" id="rce:RC1_3396"/>
<dbReference type="AlphaFoldDB" id="B6IWT2"/>
<proteinExistence type="predicted"/>
<organism evidence="1 2">
    <name type="scientific">Rhodospirillum centenum (strain ATCC 51521 / SW)</name>
    <dbReference type="NCBI Taxonomy" id="414684"/>
    <lineage>
        <taxon>Bacteria</taxon>
        <taxon>Pseudomonadati</taxon>
        <taxon>Pseudomonadota</taxon>
        <taxon>Alphaproteobacteria</taxon>
        <taxon>Rhodospirillales</taxon>
        <taxon>Rhodospirillaceae</taxon>
        <taxon>Rhodospirillum</taxon>
    </lineage>
</organism>
<evidence type="ECO:0008006" key="3">
    <source>
        <dbReference type="Google" id="ProtNLM"/>
    </source>
</evidence>
<name>B6IWT2_RHOCS</name>
<dbReference type="Proteomes" id="UP000001591">
    <property type="component" value="Chromosome"/>
</dbReference>
<dbReference type="Pfam" id="PF11663">
    <property type="entry name" value="Toxin_YhaV"/>
    <property type="match status" value="1"/>
</dbReference>
<gene>
    <name evidence="1" type="ordered locus">RC1_3396</name>
</gene>
<dbReference type="HOGENOM" id="CLU_137758_0_0_5"/>
<evidence type="ECO:0000313" key="2">
    <source>
        <dbReference type="Proteomes" id="UP000001591"/>
    </source>
</evidence>
<dbReference type="STRING" id="414684.RC1_3396"/>
<protein>
    <recommendedName>
        <fullName evidence="3">Toxin YhaV</fullName>
    </recommendedName>
</protein>